<feature type="region of interest" description="Disordered" evidence="1">
    <location>
        <begin position="32"/>
        <end position="73"/>
    </location>
</feature>
<dbReference type="SUPFAM" id="SSF52317">
    <property type="entry name" value="Class I glutamine amidotransferase-like"/>
    <property type="match status" value="1"/>
</dbReference>
<dbReference type="Proteomes" id="UP000198297">
    <property type="component" value="Unassembled WGS sequence"/>
</dbReference>
<dbReference type="PANTHER" id="PTHR43130:SF3">
    <property type="entry name" value="HTH-TYPE TRANSCRIPTIONAL REGULATOR RV1931C"/>
    <property type="match status" value="1"/>
</dbReference>
<evidence type="ECO:0000313" key="3">
    <source>
        <dbReference type="EMBL" id="SNR61850.1"/>
    </source>
</evidence>
<dbReference type="CDD" id="cd03139">
    <property type="entry name" value="GATase1_PfpI_2"/>
    <property type="match status" value="1"/>
</dbReference>
<feature type="domain" description="DJ-1/PfpI" evidence="2">
    <location>
        <begin position="72"/>
        <end position="218"/>
    </location>
</feature>
<dbReference type="Gene3D" id="3.40.50.880">
    <property type="match status" value="1"/>
</dbReference>
<reference evidence="3 4" key="1">
    <citation type="submission" date="2017-06" db="EMBL/GenBank/DDBJ databases">
        <authorList>
            <person name="Kim H.J."/>
            <person name="Triplett B.A."/>
        </authorList>
    </citation>
    <scope>NUCLEOTIDE SEQUENCE [LARGE SCALE GENOMIC DNA]</scope>
    <source>
        <strain evidence="3 4">DSM 19316</strain>
    </source>
</reference>
<dbReference type="InterPro" id="IPR029062">
    <property type="entry name" value="Class_I_gatase-like"/>
</dbReference>
<dbReference type="EMBL" id="FZNK01000006">
    <property type="protein sequence ID" value="SNR61850.1"/>
    <property type="molecule type" value="Genomic_DNA"/>
</dbReference>
<name>A0A238XT04_HALEZ</name>
<accession>A0A238XT04</accession>
<dbReference type="InterPro" id="IPR052158">
    <property type="entry name" value="INH-QAR"/>
</dbReference>
<dbReference type="AlphaFoldDB" id="A0A238XT04"/>
<proteinExistence type="predicted"/>
<organism evidence="3 4">
    <name type="scientific">Halorubrum ezzemoulense</name>
    <name type="common">Halorubrum chaoviator</name>
    <dbReference type="NCBI Taxonomy" id="337243"/>
    <lineage>
        <taxon>Archaea</taxon>
        <taxon>Methanobacteriati</taxon>
        <taxon>Methanobacteriota</taxon>
        <taxon>Stenosarchaea group</taxon>
        <taxon>Halobacteria</taxon>
        <taxon>Halobacteriales</taxon>
        <taxon>Haloferacaceae</taxon>
        <taxon>Halorubrum</taxon>
    </lineage>
</organism>
<dbReference type="Pfam" id="PF01965">
    <property type="entry name" value="DJ-1_PfpI"/>
    <property type="match status" value="1"/>
</dbReference>
<evidence type="ECO:0000259" key="2">
    <source>
        <dbReference type="Pfam" id="PF01965"/>
    </source>
</evidence>
<dbReference type="RefSeq" id="WP_089308779.1">
    <property type="nucleotide sequence ID" value="NZ_FZNK01000006.1"/>
</dbReference>
<sequence>MNVDILVYDGFDELDGIGPYEVFDYALGYAAEEDDGTTGDDGAIGDDGTTGDDGAIGDDGTTGDDGASGDDGGRVRYVSLDERETVTASHGTRVGVDGTLPGPGGEDAPDLLVVPGGGWNARNQEASAWAEAQKGDVPRALAAHHAADTRIASVCTGSMLLAEAGVTDGRRAVTHASAVEELRESGAEVVDARVVDDGDVLSAGGVTSGIDLALYVVEREFGESVADRAATVIEYERRYEVATRDGSRRGEN</sequence>
<evidence type="ECO:0000256" key="1">
    <source>
        <dbReference type="SAM" id="MobiDB-lite"/>
    </source>
</evidence>
<dbReference type="PANTHER" id="PTHR43130">
    <property type="entry name" value="ARAC-FAMILY TRANSCRIPTIONAL REGULATOR"/>
    <property type="match status" value="1"/>
</dbReference>
<gene>
    <name evidence="3" type="ORF">SAMN06266787_106117</name>
</gene>
<evidence type="ECO:0000313" key="4">
    <source>
        <dbReference type="Proteomes" id="UP000198297"/>
    </source>
</evidence>
<dbReference type="InterPro" id="IPR002818">
    <property type="entry name" value="DJ-1/PfpI"/>
</dbReference>
<protein>
    <submittedName>
        <fullName evidence="3">DJ-1/PfpI family protein</fullName>
    </submittedName>
</protein>